<evidence type="ECO:0000313" key="2">
    <source>
        <dbReference type="EMBL" id="POS79374.1"/>
    </source>
</evidence>
<feature type="region of interest" description="Disordered" evidence="1">
    <location>
        <begin position="71"/>
        <end position="139"/>
    </location>
</feature>
<reference evidence="2" key="1">
    <citation type="submission" date="2017-09" db="EMBL/GenBank/DDBJ databases">
        <title>Polyketide synthases of a Diaporthe helianthi virulent isolate.</title>
        <authorList>
            <person name="Baroncelli R."/>
        </authorList>
    </citation>
    <scope>NUCLEOTIDE SEQUENCE [LARGE SCALE GENOMIC DNA]</scope>
    <source>
        <strain evidence="2">7/96</strain>
    </source>
</reference>
<feature type="region of interest" description="Disordered" evidence="1">
    <location>
        <begin position="1"/>
        <end position="33"/>
    </location>
</feature>
<name>A0A2P5IA56_DIAHE</name>
<proteinExistence type="predicted"/>
<feature type="compositionally biased region" description="Gly residues" evidence="1">
    <location>
        <begin position="13"/>
        <end position="23"/>
    </location>
</feature>
<sequence length="139" mass="14879">MDSDHDGSLDGVWDGGQDGGQDGGASLASSPDEFNNFDEAEMFWLGRSTQTQAVPAPNGGLSAENLAQLSNAQAGSSQSHGLLHLSSIGSEGMPSQEDEQMNIRLRGQRRRSSVVSESGLDRKSELKDTGPRSQRRRSF</sequence>
<accession>A0A2P5IA56</accession>
<dbReference type="Proteomes" id="UP000094444">
    <property type="component" value="Unassembled WGS sequence"/>
</dbReference>
<keyword evidence="3" id="KW-1185">Reference proteome</keyword>
<dbReference type="InParanoid" id="A0A2P5IA56"/>
<protein>
    <submittedName>
        <fullName evidence="2">Uncharacterized protein</fullName>
    </submittedName>
</protein>
<organism evidence="2 3">
    <name type="scientific">Diaporthe helianthi</name>
    <dbReference type="NCBI Taxonomy" id="158607"/>
    <lineage>
        <taxon>Eukaryota</taxon>
        <taxon>Fungi</taxon>
        <taxon>Dikarya</taxon>
        <taxon>Ascomycota</taxon>
        <taxon>Pezizomycotina</taxon>
        <taxon>Sordariomycetes</taxon>
        <taxon>Sordariomycetidae</taxon>
        <taxon>Diaporthales</taxon>
        <taxon>Diaporthaceae</taxon>
        <taxon>Diaporthe</taxon>
    </lineage>
</organism>
<dbReference type="EMBL" id="MAVT02000118">
    <property type="protein sequence ID" value="POS79374.1"/>
    <property type="molecule type" value="Genomic_DNA"/>
</dbReference>
<feature type="compositionally biased region" description="Basic and acidic residues" evidence="1">
    <location>
        <begin position="119"/>
        <end position="130"/>
    </location>
</feature>
<gene>
    <name evidence="2" type="ORF">DHEL01_v202222</name>
</gene>
<feature type="compositionally biased region" description="Low complexity" evidence="1">
    <location>
        <begin position="75"/>
        <end position="90"/>
    </location>
</feature>
<dbReference type="AlphaFoldDB" id="A0A2P5IA56"/>
<evidence type="ECO:0000256" key="1">
    <source>
        <dbReference type="SAM" id="MobiDB-lite"/>
    </source>
</evidence>
<evidence type="ECO:0000313" key="3">
    <source>
        <dbReference type="Proteomes" id="UP000094444"/>
    </source>
</evidence>
<dbReference type="OrthoDB" id="10518109at2759"/>
<comment type="caution">
    <text evidence="2">The sequence shown here is derived from an EMBL/GenBank/DDBJ whole genome shotgun (WGS) entry which is preliminary data.</text>
</comment>